<comment type="caution">
    <text evidence="1">The sequence shown here is derived from an EMBL/GenBank/DDBJ whole genome shotgun (WGS) entry which is preliminary data.</text>
</comment>
<evidence type="ECO:0000313" key="2">
    <source>
        <dbReference type="Proteomes" id="UP000237105"/>
    </source>
</evidence>
<evidence type="ECO:0008006" key="3">
    <source>
        <dbReference type="Google" id="ProtNLM"/>
    </source>
</evidence>
<name>A0A2P5B537_PARAD</name>
<evidence type="ECO:0000313" key="1">
    <source>
        <dbReference type="EMBL" id="PON43886.1"/>
    </source>
</evidence>
<dbReference type="SUPFAM" id="SSF117070">
    <property type="entry name" value="LEA14-like"/>
    <property type="match status" value="1"/>
</dbReference>
<sequence>MRAKSPKLSLTNIEFQNLNTTSGSSSPSFEVSFRAQVRVKNSNFWPYKFDNTASTVIYGGVTVGQVIIPKGKAGMKSTKKINVIHCEDDRKSGADVDHEEAEIR</sequence>
<dbReference type="EMBL" id="JXTB01000362">
    <property type="protein sequence ID" value="PON43886.1"/>
    <property type="molecule type" value="Genomic_DNA"/>
</dbReference>
<keyword evidence="2" id="KW-1185">Reference proteome</keyword>
<protein>
    <recommendedName>
        <fullName evidence="3">Late embryogenesis abundant protein LEA-2 subgroup domain-containing protein</fullName>
    </recommendedName>
</protein>
<dbReference type="AlphaFoldDB" id="A0A2P5B537"/>
<dbReference type="OrthoDB" id="1744573at2759"/>
<accession>A0A2P5B537</accession>
<dbReference type="Gene3D" id="2.60.40.1820">
    <property type="match status" value="1"/>
</dbReference>
<proteinExistence type="predicted"/>
<reference evidence="2" key="1">
    <citation type="submission" date="2016-06" db="EMBL/GenBank/DDBJ databases">
        <title>Parallel loss of symbiosis genes in relatives of nitrogen-fixing non-legume Parasponia.</title>
        <authorList>
            <person name="Van Velzen R."/>
            <person name="Holmer R."/>
            <person name="Bu F."/>
            <person name="Rutten L."/>
            <person name="Van Zeijl A."/>
            <person name="Liu W."/>
            <person name="Santuari L."/>
            <person name="Cao Q."/>
            <person name="Sharma T."/>
            <person name="Shen D."/>
            <person name="Roswanjaya Y."/>
            <person name="Wardhani T."/>
            <person name="Kalhor M.S."/>
            <person name="Jansen J."/>
            <person name="Van den Hoogen J."/>
            <person name="Gungor B."/>
            <person name="Hartog M."/>
            <person name="Hontelez J."/>
            <person name="Verver J."/>
            <person name="Yang W.-C."/>
            <person name="Schijlen E."/>
            <person name="Repin R."/>
            <person name="Schilthuizen M."/>
            <person name="Schranz E."/>
            <person name="Heidstra R."/>
            <person name="Miyata K."/>
            <person name="Fedorova E."/>
            <person name="Kohlen W."/>
            <person name="Bisseling T."/>
            <person name="Smit S."/>
            <person name="Geurts R."/>
        </authorList>
    </citation>
    <scope>NUCLEOTIDE SEQUENCE [LARGE SCALE GENOMIC DNA]</scope>
    <source>
        <strain evidence="2">cv. WU1-14</strain>
    </source>
</reference>
<dbReference type="Proteomes" id="UP000237105">
    <property type="component" value="Unassembled WGS sequence"/>
</dbReference>
<organism evidence="1 2">
    <name type="scientific">Parasponia andersonii</name>
    <name type="common">Sponia andersonii</name>
    <dbReference type="NCBI Taxonomy" id="3476"/>
    <lineage>
        <taxon>Eukaryota</taxon>
        <taxon>Viridiplantae</taxon>
        <taxon>Streptophyta</taxon>
        <taxon>Embryophyta</taxon>
        <taxon>Tracheophyta</taxon>
        <taxon>Spermatophyta</taxon>
        <taxon>Magnoliopsida</taxon>
        <taxon>eudicotyledons</taxon>
        <taxon>Gunneridae</taxon>
        <taxon>Pentapetalae</taxon>
        <taxon>rosids</taxon>
        <taxon>fabids</taxon>
        <taxon>Rosales</taxon>
        <taxon>Cannabaceae</taxon>
        <taxon>Parasponia</taxon>
    </lineage>
</organism>
<gene>
    <name evidence="1" type="ORF">PanWU01x14_270950</name>
</gene>